<dbReference type="InterPro" id="IPR007361">
    <property type="entry name" value="DUF427"/>
</dbReference>
<evidence type="ECO:0000313" key="2">
    <source>
        <dbReference type="EMBL" id="KAF2481006.1"/>
    </source>
</evidence>
<dbReference type="Gene3D" id="2.170.150.40">
    <property type="entry name" value="Domain of unknown function (DUF427)"/>
    <property type="match status" value="1"/>
</dbReference>
<proteinExistence type="predicted"/>
<dbReference type="RefSeq" id="XP_033587576.1">
    <property type="nucleotide sequence ID" value="XM_033737398.1"/>
</dbReference>
<dbReference type="GeneID" id="54478400"/>
<keyword evidence="3" id="KW-1185">Reference proteome</keyword>
<protein>
    <recommendedName>
        <fullName evidence="1">DUF427 domain-containing protein</fullName>
    </recommendedName>
</protein>
<dbReference type="Pfam" id="PF04248">
    <property type="entry name" value="NTP_transf_9"/>
    <property type="match status" value="1"/>
</dbReference>
<dbReference type="AlphaFoldDB" id="A0A6A6PMG4"/>
<gene>
    <name evidence="2" type="ORF">BDY17DRAFT_325730</name>
</gene>
<evidence type="ECO:0000313" key="3">
    <source>
        <dbReference type="Proteomes" id="UP000799767"/>
    </source>
</evidence>
<dbReference type="InterPro" id="IPR038694">
    <property type="entry name" value="DUF427_sf"/>
</dbReference>
<feature type="domain" description="DUF427" evidence="1">
    <location>
        <begin position="171"/>
        <end position="263"/>
    </location>
</feature>
<dbReference type="PANTHER" id="PTHR34310">
    <property type="entry name" value="DUF427 DOMAIN PROTEIN (AFU_ORTHOLOGUE AFUA_3G02220)"/>
    <property type="match status" value="1"/>
</dbReference>
<dbReference type="Proteomes" id="UP000799767">
    <property type="component" value="Unassembled WGS sequence"/>
</dbReference>
<organism evidence="2 3">
    <name type="scientific">Neohortaea acidophila</name>
    <dbReference type="NCBI Taxonomy" id="245834"/>
    <lineage>
        <taxon>Eukaryota</taxon>
        <taxon>Fungi</taxon>
        <taxon>Dikarya</taxon>
        <taxon>Ascomycota</taxon>
        <taxon>Pezizomycotina</taxon>
        <taxon>Dothideomycetes</taxon>
        <taxon>Dothideomycetidae</taxon>
        <taxon>Mycosphaerellales</taxon>
        <taxon>Teratosphaeriaceae</taxon>
        <taxon>Neohortaea</taxon>
    </lineage>
</organism>
<name>A0A6A6PMG4_9PEZI</name>
<accession>A0A6A6PMG4</accession>
<sequence length="276" mass="30406">MSTFDKAALAELLTKGHQRQMVATKHLTLAFAGTYIVATTLAAKPVLVWEDPASSYGRYYVPVESLHPSIKGQGNDGAAKNGSNGASKDAVRLETIETLQGKGADAWAAAVEKLSIGDRSTTWARFTQGPFKDFIRFEPKEMDAWFENGAIFRGLKNVYKRIDTTPIAAHVVVTIAGTKVAESQVAVLLSETYLNPAYYLPATSILDWGMVEKSERRTECPYKGEAAYFHLNVNGKRQENVVWYYPFPTHESSGVEGLVSFYNKEGVEILVDGVKI</sequence>
<dbReference type="EMBL" id="MU001638">
    <property type="protein sequence ID" value="KAF2481006.1"/>
    <property type="molecule type" value="Genomic_DNA"/>
</dbReference>
<evidence type="ECO:0000259" key="1">
    <source>
        <dbReference type="Pfam" id="PF04248"/>
    </source>
</evidence>
<reference evidence="2" key="1">
    <citation type="journal article" date="2020" name="Stud. Mycol.">
        <title>101 Dothideomycetes genomes: a test case for predicting lifestyles and emergence of pathogens.</title>
        <authorList>
            <person name="Haridas S."/>
            <person name="Albert R."/>
            <person name="Binder M."/>
            <person name="Bloem J."/>
            <person name="Labutti K."/>
            <person name="Salamov A."/>
            <person name="Andreopoulos B."/>
            <person name="Baker S."/>
            <person name="Barry K."/>
            <person name="Bills G."/>
            <person name="Bluhm B."/>
            <person name="Cannon C."/>
            <person name="Castanera R."/>
            <person name="Culley D."/>
            <person name="Daum C."/>
            <person name="Ezra D."/>
            <person name="Gonzalez J."/>
            <person name="Henrissat B."/>
            <person name="Kuo A."/>
            <person name="Liang C."/>
            <person name="Lipzen A."/>
            <person name="Lutzoni F."/>
            <person name="Magnuson J."/>
            <person name="Mondo S."/>
            <person name="Nolan M."/>
            <person name="Ohm R."/>
            <person name="Pangilinan J."/>
            <person name="Park H.-J."/>
            <person name="Ramirez L."/>
            <person name="Alfaro M."/>
            <person name="Sun H."/>
            <person name="Tritt A."/>
            <person name="Yoshinaga Y."/>
            <person name="Zwiers L.-H."/>
            <person name="Turgeon B."/>
            <person name="Goodwin S."/>
            <person name="Spatafora J."/>
            <person name="Crous P."/>
            <person name="Grigoriev I."/>
        </authorList>
    </citation>
    <scope>NUCLEOTIDE SEQUENCE</scope>
    <source>
        <strain evidence="2">CBS 113389</strain>
    </source>
</reference>
<dbReference type="OrthoDB" id="18996at2759"/>
<dbReference type="PANTHER" id="PTHR34310:SF9">
    <property type="entry name" value="BLR5716 PROTEIN"/>
    <property type="match status" value="1"/>
</dbReference>